<dbReference type="STRING" id="1539051.AL01_08365"/>
<dbReference type="PROSITE" id="PS00154">
    <property type="entry name" value="ATPASE_E1_E2"/>
    <property type="match status" value="1"/>
</dbReference>
<feature type="domain" description="HMA" evidence="12">
    <location>
        <begin position="71"/>
        <end position="134"/>
    </location>
</feature>
<dbReference type="SFLD" id="SFLDS00003">
    <property type="entry name" value="Haloacid_Dehalogenase"/>
    <property type="match status" value="1"/>
</dbReference>
<feature type="domain" description="HMA" evidence="12">
    <location>
        <begin position="6"/>
        <end position="69"/>
    </location>
</feature>
<dbReference type="PANTHER" id="PTHR43520">
    <property type="entry name" value="ATP7, ISOFORM B"/>
    <property type="match status" value="1"/>
</dbReference>
<proteinExistence type="inferred from homology"/>
<dbReference type="Pfam" id="PF00702">
    <property type="entry name" value="Hydrolase"/>
    <property type="match status" value="1"/>
</dbReference>
<dbReference type="CDD" id="cd00371">
    <property type="entry name" value="HMA"/>
    <property type="match status" value="2"/>
</dbReference>
<dbReference type="InterPro" id="IPR006121">
    <property type="entry name" value="HMA_dom"/>
</dbReference>
<keyword evidence="6 11" id="KW-0547">Nucleotide-binding</keyword>
<evidence type="ECO:0000313" key="13">
    <source>
        <dbReference type="EMBL" id="OOL17334.1"/>
    </source>
</evidence>
<dbReference type="InterPro" id="IPR001757">
    <property type="entry name" value="P_typ_ATPase"/>
</dbReference>
<dbReference type="GO" id="GO:0060003">
    <property type="term" value="P:copper ion export"/>
    <property type="evidence" value="ECO:0007669"/>
    <property type="project" value="UniProtKB-ARBA"/>
</dbReference>
<evidence type="ECO:0000256" key="4">
    <source>
        <dbReference type="ARBA" id="ARBA00022692"/>
    </source>
</evidence>
<evidence type="ECO:0000256" key="11">
    <source>
        <dbReference type="RuleBase" id="RU362081"/>
    </source>
</evidence>
<dbReference type="GO" id="GO:0043682">
    <property type="term" value="F:P-type divalent copper transporter activity"/>
    <property type="evidence" value="ECO:0007669"/>
    <property type="project" value="TreeGrafter"/>
</dbReference>
<dbReference type="Pfam" id="PF00122">
    <property type="entry name" value="E1-E2_ATPase"/>
    <property type="match status" value="1"/>
</dbReference>
<dbReference type="NCBIfam" id="TIGR01494">
    <property type="entry name" value="ATPase_P-type"/>
    <property type="match status" value="2"/>
</dbReference>
<evidence type="ECO:0000256" key="9">
    <source>
        <dbReference type="ARBA" id="ARBA00022989"/>
    </source>
</evidence>
<keyword evidence="8" id="KW-1278">Translocase</keyword>
<dbReference type="GO" id="GO:0005886">
    <property type="term" value="C:plasma membrane"/>
    <property type="evidence" value="ECO:0007669"/>
    <property type="project" value="UniProtKB-SubCell"/>
</dbReference>
<dbReference type="CDD" id="cd02094">
    <property type="entry name" value="P-type_ATPase_Cu-like"/>
    <property type="match status" value="1"/>
</dbReference>
<keyword evidence="7 11" id="KW-0067">ATP-binding</keyword>
<dbReference type="OrthoDB" id="9760802at2"/>
<accession>A0A1S8GNB0</accession>
<dbReference type="FunFam" id="3.30.70.100:FF:000001">
    <property type="entry name" value="ATPase copper transporting beta"/>
    <property type="match status" value="1"/>
</dbReference>
<sequence length="824" mass="87153">MPASSSSQTFPVEGMSCASCSARVEKALRNVPGVETASVNLATGMAQATGTASRTDLILAVEQAGYTVPSPPIKLRIEGMSCASCSTRIEKTLQDVIGVREANVNLASGTAQITGTTTHQVLISAIKEMGFAASLLENENLQDAAKERQQRIKQATKSQWRDLIASALLWLLIMLMTMGHGLGLVPAGIQPLLQWALASVALLGPGRRFYQTGIPALLRRAPNMNSLVALGTGAAYLYSSLVVFYPALLPEGTQHLYFDTVLGILTLVLLGRMMEARAKGRTSAALEKLTHLQPQKAHLLTDGQCNVVPIAQIQLGDHLLVRPGERVPLDGLILEGKSHLDESLLTGEPMPTFHQVGDSVIGGTINQEGTLTIQATATGADTVLARIIDMVAQAQGGKLPIQSLVDKVTLWFVPAIILLSVLTFIVWLILGPSPALGYAVVNAIAVLIAACPCAMGLATPTAIMVGTGTAAEMGILFRKGEALQTLESTRLIAFDKTGTLTSGQPQLTEFYLLDKEASSDPEQAEKTLLALAASVEKQSDHPVSRAIVAAAQERKLPAVKTSHAHIIAGLGITAQDEEGQDIHLGSQSFMKTLGLYNAEANRLVDGLSQKGTSPLFMAHRGQIVALMGVADPVRSSAKKAIAALRAQDIRTVMITGDIEPTARHIAHLVGIEDVIAQVMPHEKSQTVQNLQKIHGSVAFVGDGINDAPALAQADTGLAISHGTDIAIEAADLILTGENLMAVPHAIALSRASMTIIRQNLFWAFAYNIVLIPIAAGVLYPFTGTLLSPSFAAGAMALSSIFVLSNTLRLRRLRTVVEAETATAS</sequence>
<dbReference type="Pfam" id="PF00403">
    <property type="entry name" value="HMA"/>
    <property type="match status" value="2"/>
</dbReference>
<keyword evidence="9 11" id="KW-1133">Transmembrane helix</keyword>
<dbReference type="SFLD" id="SFLDF00027">
    <property type="entry name" value="p-type_atpase"/>
    <property type="match status" value="1"/>
</dbReference>
<dbReference type="SUPFAM" id="SSF81665">
    <property type="entry name" value="Calcium ATPase, transmembrane domain M"/>
    <property type="match status" value="1"/>
</dbReference>
<dbReference type="PROSITE" id="PS50846">
    <property type="entry name" value="HMA_2"/>
    <property type="match status" value="2"/>
</dbReference>
<dbReference type="PANTHER" id="PTHR43520:SF8">
    <property type="entry name" value="P-TYPE CU(+) TRANSPORTER"/>
    <property type="match status" value="1"/>
</dbReference>
<reference evidence="13 14" key="1">
    <citation type="journal article" date="2016" name="PLoS ONE">
        <title>Whole-Genome Sequence Analysis of Bombella intestini LMG 28161T, a Novel Acetic Acid Bacterium Isolated from the Crop of a Red-Tailed Bumble Bee, Bombus lapidarius.</title>
        <authorList>
            <person name="Li L."/>
            <person name="Illeghems K."/>
            <person name="Van Kerrebroeck S."/>
            <person name="Borremans W."/>
            <person name="Cleenwerck I."/>
            <person name="Smagghe G."/>
            <person name="De Vuyst L."/>
            <person name="Vandamme P."/>
        </authorList>
    </citation>
    <scope>NUCLEOTIDE SEQUENCE [LARGE SCALE GENOMIC DNA]</scope>
    <source>
        <strain evidence="13 14">R-52487</strain>
    </source>
</reference>
<dbReference type="InterPro" id="IPR036412">
    <property type="entry name" value="HAD-like_sf"/>
</dbReference>
<feature type="transmembrane region" description="Helical" evidence="11">
    <location>
        <begin position="760"/>
        <end position="779"/>
    </location>
</feature>
<dbReference type="InterPro" id="IPR018303">
    <property type="entry name" value="ATPase_P-typ_P_site"/>
</dbReference>
<dbReference type="NCBIfam" id="TIGR01525">
    <property type="entry name" value="ATPase-IB_hvy"/>
    <property type="match status" value="1"/>
</dbReference>
<dbReference type="SFLD" id="SFLDG00002">
    <property type="entry name" value="C1.7:_P-type_atpase_like"/>
    <property type="match status" value="1"/>
</dbReference>
<feature type="transmembrane region" description="Helical" evidence="11">
    <location>
        <begin position="227"/>
        <end position="248"/>
    </location>
</feature>
<feature type="transmembrane region" description="Helical" evidence="11">
    <location>
        <begin position="254"/>
        <end position="271"/>
    </location>
</feature>
<dbReference type="GO" id="GO:0005524">
    <property type="term" value="F:ATP binding"/>
    <property type="evidence" value="ECO:0007669"/>
    <property type="project" value="UniProtKB-UniRule"/>
</dbReference>
<evidence type="ECO:0000256" key="5">
    <source>
        <dbReference type="ARBA" id="ARBA00022723"/>
    </source>
</evidence>
<dbReference type="AlphaFoldDB" id="A0A1S8GNB0"/>
<dbReference type="EMBL" id="JATM01000005">
    <property type="protein sequence ID" value="OOL17334.1"/>
    <property type="molecule type" value="Genomic_DNA"/>
</dbReference>
<dbReference type="Gene3D" id="3.40.50.1000">
    <property type="entry name" value="HAD superfamily/HAD-like"/>
    <property type="match status" value="1"/>
</dbReference>
<keyword evidence="10 11" id="KW-0472">Membrane</keyword>
<feature type="transmembrane region" description="Helical" evidence="11">
    <location>
        <begin position="188"/>
        <end position="206"/>
    </location>
</feature>
<dbReference type="RefSeq" id="WP_077397049.1">
    <property type="nucleotide sequence ID" value="NZ_JATM01000005.1"/>
</dbReference>
<dbReference type="SUPFAM" id="SSF81653">
    <property type="entry name" value="Calcium ATPase, transduction domain A"/>
    <property type="match status" value="1"/>
</dbReference>
<organism evidence="13 14">
    <name type="scientific">Bombella intestini</name>
    <dbReference type="NCBI Taxonomy" id="1539051"/>
    <lineage>
        <taxon>Bacteria</taxon>
        <taxon>Pseudomonadati</taxon>
        <taxon>Pseudomonadota</taxon>
        <taxon>Alphaproteobacteria</taxon>
        <taxon>Acetobacterales</taxon>
        <taxon>Acetobacteraceae</taxon>
        <taxon>Bombella</taxon>
    </lineage>
</organism>
<feature type="transmembrane region" description="Helical" evidence="11">
    <location>
        <begin position="163"/>
        <end position="182"/>
    </location>
</feature>
<evidence type="ECO:0000259" key="12">
    <source>
        <dbReference type="PROSITE" id="PS50846"/>
    </source>
</evidence>
<gene>
    <name evidence="13" type="ORF">AL01_08365</name>
</gene>
<evidence type="ECO:0000256" key="6">
    <source>
        <dbReference type="ARBA" id="ARBA00022741"/>
    </source>
</evidence>
<evidence type="ECO:0000313" key="14">
    <source>
        <dbReference type="Proteomes" id="UP000200980"/>
    </source>
</evidence>
<comment type="similarity">
    <text evidence="2 11">Belongs to the cation transport ATPase (P-type) (TC 3.A.3) family. Type IB subfamily.</text>
</comment>
<dbReference type="Gene3D" id="3.30.70.100">
    <property type="match status" value="2"/>
</dbReference>
<dbReference type="InterPro" id="IPR044492">
    <property type="entry name" value="P_typ_ATPase_HD_dom"/>
</dbReference>
<dbReference type="InterPro" id="IPR036163">
    <property type="entry name" value="HMA_dom_sf"/>
</dbReference>
<dbReference type="InterPro" id="IPR023298">
    <property type="entry name" value="ATPase_P-typ_TM_dom_sf"/>
</dbReference>
<evidence type="ECO:0000256" key="2">
    <source>
        <dbReference type="ARBA" id="ARBA00006024"/>
    </source>
</evidence>
<comment type="subcellular location">
    <subcellularLocation>
        <location evidence="1">Cell membrane</location>
        <topology evidence="1">Multi-pass membrane protein</topology>
    </subcellularLocation>
</comment>
<dbReference type="SUPFAM" id="SSF55008">
    <property type="entry name" value="HMA, heavy metal-associated domain"/>
    <property type="match status" value="2"/>
</dbReference>
<evidence type="ECO:0000256" key="3">
    <source>
        <dbReference type="ARBA" id="ARBA00022475"/>
    </source>
</evidence>
<evidence type="ECO:0000256" key="10">
    <source>
        <dbReference type="ARBA" id="ARBA00023136"/>
    </source>
</evidence>
<dbReference type="PROSITE" id="PS01047">
    <property type="entry name" value="HMA_1"/>
    <property type="match status" value="2"/>
</dbReference>
<dbReference type="SUPFAM" id="SSF56784">
    <property type="entry name" value="HAD-like"/>
    <property type="match status" value="1"/>
</dbReference>
<dbReference type="InterPro" id="IPR008250">
    <property type="entry name" value="ATPase_P-typ_transduc_dom_A_sf"/>
</dbReference>
<dbReference type="FunFam" id="2.70.150.10:FF:000020">
    <property type="entry name" value="Copper-exporting P-type ATPase A"/>
    <property type="match status" value="1"/>
</dbReference>
<dbReference type="Proteomes" id="UP000200980">
    <property type="component" value="Unassembled WGS sequence"/>
</dbReference>
<dbReference type="InterPro" id="IPR027256">
    <property type="entry name" value="P-typ_ATPase_IB"/>
</dbReference>
<dbReference type="GO" id="GO:0016887">
    <property type="term" value="F:ATP hydrolysis activity"/>
    <property type="evidence" value="ECO:0007669"/>
    <property type="project" value="InterPro"/>
</dbReference>
<dbReference type="Gene3D" id="2.70.150.10">
    <property type="entry name" value="Calcium-transporting ATPase, cytoplasmic transduction domain A"/>
    <property type="match status" value="1"/>
</dbReference>
<evidence type="ECO:0000256" key="8">
    <source>
        <dbReference type="ARBA" id="ARBA00022967"/>
    </source>
</evidence>
<feature type="transmembrane region" description="Helical" evidence="11">
    <location>
        <begin position="436"/>
        <end position="458"/>
    </location>
</feature>
<dbReference type="GO" id="GO:0055070">
    <property type="term" value="P:copper ion homeostasis"/>
    <property type="evidence" value="ECO:0007669"/>
    <property type="project" value="TreeGrafter"/>
</dbReference>
<keyword evidence="3 11" id="KW-1003">Cell membrane</keyword>
<feature type="transmembrane region" description="Helical" evidence="11">
    <location>
        <begin position="408"/>
        <end position="430"/>
    </location>
</feature>
<name>A0A1S8GNB0_9PROT</name>
<dbReference type="GO" id="GO:0005507">
    <property type="term" value="F:copper ion binding"/>
    <property type="evidence" value="ECO:0007669"/>
    <property type="project" value="TreeGrafter"/>
</dbReference>
<feature type="transmembrane region" description="Helical" evidence="11">
    <location>
        <begin position="785"/>
        <end position="803"/>
    </location>
</feature>
<dbReference type="InterPro" id="IPR059000">
    <property type="entry name" value="ATPase_P-type_domA"/>
</dbReference>
<comment type="caution">
    <text evidence="13">The sequence shown here is derived from an EMBL/GenBank/DDBJ whole genome shotgun (WGS) entry which is preliminary data.</text>
</comment>
<keyword evidence="5 11" id="KW-0479">Metal-binding</keyword>
<dbReference type="NCBIfam" id="TIGR01511">
    <property type="entry name" value="ATPase-IB1_Cu"/>
    <property type="match status" value="1"/>
</dbReference>
<dbReference type="InterPro" id="IPR023299">
    <property type="entry name" value="ATPase_P-typ_cyto_dom_N"/>
</dbReference>
<keyword evidence="14" id="KW-1185">Reference proteome</keyword>
<dbReference type="InterPro" id="IPR023214">
    <property type="entry name" value="HAD_sf"/>
</dbReference>
<dbReference type="PRINTS" id="PR00941">
    <property type="entry name" value="CDATPASE"/>
</dbReference>
<dbReference type="PRINTS" id="PR00119">
    <property type="entry name" value="CATATPASE"/>
</dbReference>
<evidence type="ECO:0000256" key="1">
    <source>
        <dbReference type="ARBA" id="ARBA00004651"/>
    </source>
</evidence>
<protein>
    <submittedName>
        <fullName evidence="13">ATPase</fullName>
    </submittedName>
</protein>
<dbReference type="InterPro" id="IPR017969">
    <property type="entry name" value="Heavy-metal-associated_CS"/>
</dbReference>
<dbReference type="Gene3D" id="3.40.1110.10">
    <property type="entry name" value="Calcium-transporting ATPase, cytoplasmic domain N"/>
    <property type="match status" value="1"/>
</dbReference>
<evidence type="ECO:0000256" key="7">
    <source>
        <dbReference type="ARBA" id="ARBA00022840"/>
    </source>
</evidence>
<keyword evidence="4 11" id="KW-0812">Transmembrane</keyword>